<dbReference type="InterPro" id="IPR036259">
    <property type="entry name" value="MFS_trans_sf"/>
</dbReference>
<evidence type="ECO:0000256" key="3">
    <source>
        <dbReference type="ARBA" id="ARBA00022989"/>
    </source>
</evidence>
<gene>
    <name evidence="8" type="primary">garP</name>
    <name evidence="8" type="ORF">PS943_01795</name>
</gene>
<sequence length="175" mass="18616">MNNPSAETLRLTAASATERPTSVRWRIFLIMLLLTAINYIDRASLSVALPLISSEFQIPPALEGLMLSAFFWSYALMQIPGGMLLDRFQTRRVIVIATVAWGAFQALAAGAHNWITLLITRMGLGIAESPIMPAGAKLNGAWLTPNERGRGAVLVDGGAPLGSAFGAIIIAGLIG</sequence>
<feature type="domain" description="Major facilitator superfamily (MFS) profile" evidence="7">
    <location>
        <begin position="27"/>
        <end position="175"/>
    </location>
</feature>
<accession>A0A5E7W717</accession>
<evidence type="ECO:0000256" key="2">
    <source>
        <dbReference type="ARBA" id="ARBA00022692"/>
    </source>
</evidence>
<dbReference type="Proteomes" id="UP000325645">
    <property type="component" value="Unassembled WGS sequence"/>
</dbReference>
<dbReference type="Pfam" id="PF07690">
    <property type="entry name" value="MFS_1"/>
    <property type="match status" value="1"/>
</dbReference>
<evidence type="ECO:0000256" key="4">
    <source>
        <dbReference type="ARBA" id="ARBA00023136"/>
    </source>
</evidence>
<evidence type="ECO:0000256" key="5">
    <source>
        <dbReference type="ARBA" id="ARBA00038514"/>
    </source>
</evidence>
<reference evidence="8 9" key="1">
    <citation type="submission" date="2019-09" db="EMBL/GenBank/DDBJ databases">
        <authorList>
            <person name="Chandra G."/>
            <person name="Truman W A."/>
        </authorList>
    </citation>
    <scope>NUCLEOTIDE SEQUENCE [LARGE SCALE GENOMIC DNA]</scope>
    <source>
        <strain evidence="8">PS943</strain>
    </source>
</reference>
<dbReference type="GO" id="GO:0022857">
    <property type="term" value="F:transmembrane transporter activity"/>
    <property type="evidence" value="ECO:0007669"/>
    <property type="project" value="InterPro"/>
</dbReference>
<proteinExistence type="inferred from homology"/>
<evidence type="ECO:0000256" key="6">
    <source>
        <dbReference type="SAM" id="Phobius"/>
    </source>
</evidence>
<organism evidence="8 9">
    <name type="scientific">Pseudomonas fluorescens</name>
    <dbReference type="NCBI Taxonomy" id="294"/>
    <lineage>
        <taxon>Bacteria</taxon>
        <taxon>Pseudomonadati</taxon>
        <taxon>Pseudomonadota</taxon>
        <taxon>Gammaproteobacteria</taxon>
        <taxon>Pseudomonadales</taxon>
        <taxon>Pseudomonadaceae</taxon>
        <taxon>Pseudomonas</taxon>
    </lineage>
</organism>
<dbReference type="InterPro" id="IPR011701">
    <property type="entry name" value="MFS"/>
</dbReference>
<dbReference type="GO" id="GO:0016020">
    <property type="term" value="C:membrane"/>
    <property type="evidence" value="ECO:0007669"/>
    <property type="project" value="UniProtKB-SubCell"/>
</dbReference>
<feature type="transmembrane region" description="Helical" evidence="6">
    <location>
        <begin position="152"/>
        <end position="174"/>
    </location>
</feature>
<dbReference type="EMBL" id="CABVJH010000003">
    <property type="protein sequence ID" value="VVQ30365.1"/>
    <property type="molecule type" value="Genomic_DNA"/>
</dbReference>
<dbReference type="InterPro" id="IPR020846">
    <property type="entry name" value="MFS_dom"/>
</dbReference>
<dbReference type="Gene3D" id="1.20.1250.20">
    <property type="entry name" value="MFS general substrate transporter like domains"/>
    <property type="match status" value="1"/>
</dbReference>
<dbReference type="InterPro" id="IPR050382">
    <property type="entry name" value="MFS_Na/Anion_cotransporter"/>
</dbReference>
<dbReference type="AlphaFoldDB" id="A0A5E7W717"/>
<keyword evidence="3 6" id="KW-1133">Transmembrane helix</keyword>
<feature type="transmembrane region" description="Helical" evidence="6">
    <location>
        <begin position="93"/>
        <end position="115"/>
    </location>
</feature>
<feature type="transmembrane region" description="Helical" evidence="6">
    <location>
        <begin position="60"/>
        <end position="81"/>
    </location>
</feature>
<comment type="similarity">
    <text evidence="5">Belongs to the major facilitator superfamily. Phthalate permease family.</text>
</comment>
<dbReference type="PANTHER" id="PTHR11662">
    <property type="entry name" value="SOLUTE CARRIER FAMILY 17"/>
    <property type="match status" value="1"/>
</dbReference>
<feature type="transmembrane region" description="Helical" evidence="6">
    <location>
        <begin position="23"/>
        <end position="40"/>
    </location>
</feature>
<keyword evidence="2 6" id="KW-0812">Transmembrane</keyword>
<name>A0A5E7W717_PSEFL</name>
<keyword evidence="4 6" id="KW-0472">Membrane</keyword>
<evidence type="ECO:0000313" key="8">
    <source>
        <dbReference type="EMBL" id="VVQ30365.1"/>
    </source>
</evidence>
<evidence type="ECO:0000259" key="7">
    <source>
        <dbReference type="PROSITE" id="PS50850"/>
    </source>
</evidence>
<comment type="subcellular location">
    <subcellularLocation>
        <location evidence="1">Membrane</location>
        <topology evidence="1">Multi-pass membrane protein</topology>
    </subcellularLocation>
</comment>
<evidence type="ECO:0000313" key="9">
    <source>
        <dbReference type="Proteomes" id="UP000325645"/>
    </source>
</evidence>
<dbReference type="SUPFAM" id="SSF103473">
    <property type="entry name" value="MFS general substrate transporter"/>
    <property type="match status" value="1"/>
</dbReference>
<protein>
    <submittedName>
        <fullName evidence="8">Putative galactarate transporter</fullName>
    </submittedName>
</protein>
<dbReference type="PROSITE" id="PS50850">
    <property type="entry name" value="MFS"/>
    <property type="match status" value="1"/>
</dbReference>
<evidence type="ECO:0000256" key="1">
    <source>
        <dbReference type="ARBA" id="ARBA00004141"/>
    </source>
</evidence>
<dbReference type="PANTHER" id="PTHR11662:SF399">
    <property type="entry name" value="FI19708P1-RELATED"/>
    <property type="match status" value="1"/>
</dbReference>